<feature type="region of interest" description="Disordered" evidence="1">
    <location>
        <begin position="101"/>
        <end position="125"/>
    </location>
</feature>
<evidence type="ECO:0000256" key="2">
    <source>
        <dbReference type="SAM" id="Phobius"/>
    </source>
</evidence>
<feature type="transmembrane region" description="Helical" evidence="2">
    <location>
        <begin position="12"/>
        <end position="44"/>
    </location>
</feature>
<keyword evidence="2" id="KW-1133">Transmembrane helix</keyword>
<organism evidence="5">
    <name type="scientific">Enterobius vermicularis</name>
    <name type="common">Human pinworm</name>
    <dbReference type="NCBI Taxonomy" id="51028"/>
    <lineage>
        <taxon>Eukaryota</taxon>
        <taxon>Metazoa</taxon>
        <taxon>Ecdysozoa</taxon>
        <taxon>Nematoda</taxon>
        <taxon>Chromadorea</taxon>
        <taxon>Rhabditida</taxon>
        <taxon>Spirurina</taxon>
        <taxon>Oxyuridomorpha</taxon>
        <taxon>Oxyuroidea</taxon>
        <taxon>Oxyuridae</taxon>
        <taxon>Enterobius</taxon>
    </lineage>
</organism>
<sequence>MRDYYFLFSTLYRIIGLIVCIILLCICCFSPCICLAGVWFAGWFGLRNPKKRQLEHRAESPPRVVIQNTAPSAYIPQRETHETRNGGGGRTEEILYQVREVDRRIDSSSGPQGYDRYERHKPSRL</sequence>
<reference evidence="5" key="1">
    <citation type="submission" date="2017-02" db="UniProtKB">
        <authorList>
            <consortium name="WormBaseParasite"/>
        </authorList>
    </citation>
    <scope>IDENTIFICATION</scope>
</reference>
<dbReference type="OrthoDB" id="5825911at2759"/>
<accession>A0A0N4VJC4</accession>
<evidence type="ECO:0000313" key="3">
    <source>
        <dbReference type="EMBL" id="VDD95519.1"/>
    </source>
</evidence>
<keyword evidence="2" id="KW-0812">Transmembrane</keyword>
<dbReference type="EMBL" id="UXUI01010688">
    <property type="protein sequence ID" value="VDD95519.1"/>
    <property type="molecule type" value="Genomic_DNA"/>
</dbReference>
<keyword evidence="2" id="KW-0472">Membrane</keyword>
<reference evidence="3 4" key="2">
    <citation type="submission" date="2018-10" db="EMBL/GenBank/DDBJ databases">
        <authorList>
            <consortium name="Pathogen Informatics"/>
        </authorList>
    </citation>
    <scope>NUCLEOTIDE SEQUENCE [LARGE SCALE GENOMIC DNA]</scope>
</reference>
<dbReference type="WBParaSite" id="EVEC_0001094501-mRNA-1">
    <property type="protein sequence ID" value="EVEC_0001094501-mRNA-1"/>
    <property type="gene ID" value="EVEC_0001094501"/>
</dbReference>
<proteinExistence type="predicted"/>
<name>A0A0N4VJC4_ENTVE</name>
<dbReference type="AlphaFoldDB" id="A0A0N4VJC4"/>
<keyword evidence="4" id="KW-1185">Reference proteome</keyword>
<evidence type="ECO:0000256" key="1">
    <source>
        <dbReference type="SAM" id="MobiDB-lite"/>
    </source>
</evidence>
<evidence type="ECO:0000313" key="4">
    <source>
        <dbReference type="Proteomes" id="UP000274131"/>
    </source>
</evidence>
<protein>
    <submittedName>
        <fullName evidence="3 5">Uncharacterized protein</fullName>
    </submittedName>
</protein>
<dbReference type="Proteomes" id="UP000274131">
    <property type="component" value="Unassembled WGS sequence"/>
</dbReference>
<feature type="compositionally biased region" description="Basic and acidic residues" evidence="1">
    <location>
        <begin position="115"/>
        <end position="125"/>
    </location>
</feature>
<evidence type="ECO:0000313" key="5">
    <source>
        <dbReference type="WBParaSite" id="EVEC_0001094501-mRNA-1"/>
    </source>
</evidence>
<gene>
    <name evidence="3" type="ORF">EVEC_LOCUS10270</name>
</gene>